<dbReference type="RefSeq" id="WP_204057616.1">
    <property type="nucleotide sequence ID" value="NZ_BAAAGP010000008.1"/>
</dbReference>
<dbReference type="Gene3D" id="3.40.720.10">
    <property type="entry name" value="Alkaline Phosphatase, subunit A"/>
    <property type="match status" value="2"/>
</dbReference>
<dbReference type="CDD" id="cd16013">
    <property type="entry name" value="AcpA"/>
    <property type="match status" value="1"/>
</dbReference>
<feature type="chain" id="PRO_5047282339" evidence="3">
    <location>
        <begin position="27"/>
        <end position="543"/>
    </location>
</feature>
<dbReference type="InterPro" id="IPR007312">
    <property type="entry name" value="Phosphoesterase"/>
</dbReference>
<keyword evidence="3" id="KW-0732">Signal</keyword>
<gene>
    <name evidence="4" type="ORF">Mco01_31420</name>
</gene>
<accession>A0ABQ4FZA7</accession>
<dbReference type="Proteomes" id="UP000603904">
    <property type="component" value="Unassembled WGS sequence"/>
</dbReference>
<feature type="signal peptide" evidence="3">
    <location>
        <begin position="1"/>
        <end position="26"/>
    </location>
</feature>
<dbReference type="InterPro" id="IPR017850">
    <property type="entry name" value="Alkaline_phosphatase_core_sf"/>
</dbReference>
<dbReference type="PANTHER" id="PTHR31956:SF1">
    <property type="entry name" value="NON-SPECIFIC PHOSPHOLIPASE C1"/>
    <property type="match status" value="1"/>
</dbReference>
<protein>
    <submittedName>
        <fullName evidence="4">Acid phosphatase</fullName>
    </submittedName>
</protein>
<evidence type="ECO:0000313" key="5">
    <source>
        <dbReference type="Proteomes" id="UP000603904"/>
    </source>
</evidence>
<dbReference type="PANTHER" id="PTHR31956">
    <property type="entry name" value="NON-SPECIFIC PHOSPHOLIPASE C4-RELATED"/>
    <property type="match status" value="1"/>
</dbReference>
<organism evidence="4 5">
    <name type="scientific">Microbispora corallina</name>
    <dbReference type="NCBI Taxonomy" id="83302"/>
    <lineage>
        <taxon>Bacteria</taxon>
        <taxon>Bacillati</taxon>
        <taxon>Actinomycetota</taxon>
        <taxon>Actinomycetes</taxon>
        <taxon>Streptosporangiales</taxon>
        <taxon>Streptosporangiaceae</taxon>
        <taxon>Microbispora</taxon>
    </lineage>
</organism>
<sequence>MRSSRVLPSVVAALALALLSAPPALAGGGAGHGNGHGDTTVVGRYHHLVVIYEENHSFDNLWGGWGPVGGHRVDGLSGPFTPNAKQVAQDGTPYTCLLQNDVNLTSPPLSSTCQDTAHGVPASHFANRPFTIDDYIAPTDKTCPAPGVFAPNGVLKDSAGAEPGGCTRDLVHRFYQEQYQIDHGRQDRYVTGGDAAGLTMGVYDTRKLPLWTYLHGPGAPRYVIADRFFQGAFGGSFLNHQYLIAARAPVDTAAGPGGAQESLHSVVDAAGFPNAGYPLYKPATTVKDAQLTQACGAAANPDVACGDYAVNTIQPASAPFGSGPQLPLIDDAKYPNIGDRLSDAGIDWAWYSGGWNDAAGGHPGPLFQNHHQPFNYFAAYAPGQPGRAHLKDETEFVAAARQGTLPTVSFVKPYGAENEHPGYASEAEGSDHLVDLITTIESGPQAKDTLVVVTYDEFGGQWDHVPPPGRGSPTWGAHDQFGPGTRIPAIVLSRSLPHSGVDHTVYDTTSILATIERGLHLAPVATRDARVNDLSAALRAAGA</sequence>
<keyword evidence="2" id="KW-0843">Virulence</keyword>
<keyword evidence="1" id="KW-0378">Hydrolase</keyword>
<dbReference type="SUPFAM" id="SSF53649">
    <property type="entry name" value="Alkaline phosphatase-like"/>
    <property type="match status" value="1"/>
</dbReference>
<name>A0ABQ4FZA7_9ACTN</name>
<evidence type="ECO:0000256" key="3">
    <source>
        <dbReference type="SAM" id="SignalP"/>
    </source>
</evidence>
<keyword evidence="5" id="KW-1185">Reference proteome</keyword>
<evidence type="ECO:0000313" key="4">
    <source>
        <dbReference type="EMBL" id="GIH40142.1"/>
    </source>
</evidence>
<dbReference type="Pfam" id="PF04185">
    <property type="entry name" value="Phosphoesterase"/>
    <property type="match status" value="1"/>
</dbReference>
<evidence type="ECO:0000256" key="1">
    <source>
        <dbReference type="ARBA" id="ARBA00022801"/>
    </source>
</evidence>
<evidence type="ECO:0000256" key="2">
    <source>
        <dbReference type="ARBA" id="ARBA00023026"/>
    </source>
</evidence>
<proteinExistence type="predicted"/>
<comment type="caution">
    <text evidence="4">The sequence shown here is derived from an EMBL/GenBank/DDBJ whole genome shotgun (WGS) entry which is preliminary data.</text>
</comment>
<reference evidence="4 5" key="1">
    <citation type="submission" date="2021-01" db="EMBL/GenBank/DDBJ databases">
        <title>Whole genome shotgun sequence of Microbispora corallina NBRC 16416.</title>
        <authorList>
            <person name="Komaki H."/>
            <person name="Tamura T."/>
        </authorList>
    </citation>
    <scope>NUCLEOTIDE SEQUENCE [LARGE SCALE GENOMIC DNA]</scope>
    <source>
        <strain evidence="4 5">NBRC 16416</strain>
    </source>
</reference>
<dbReference type="EMBL" id="BOOC01000013">
    <property type="protein sequence ID" value="GIH40142.1"/>
    <property type="molecule type" value="Genomic_DNA"/>
</dbReference>